<keyword evidence="2" id="KW-0472">Membrane</keyword>
<reference evidence="3 4" key="1">
    <citation type="submission" date="2020-06" db="EMBL/GenBank/DDBJ databases">
        <title>Oricola thermophila sp. nov. isolated from a tidal sediments.</title>
        <authorList>
            <person name="Kwon K.K."/>
            <person name="Yang S.-H."/>
            <person name="Park M.-J."/>
        </authorList>
    </citation>
    <scope>NUCLEOTIDE SEQUENCE [LARGE SCALE GENOMIC DNA]</scope>
    <source>
        <strain evidence="3 4">MEBiC13590</strain>
    </source>
</reference>
<dbReference type="Proteomes" id="UP000509367">
    <property type="component" value="Chromosome"/>
</dbReference>
<gene>
    <name evidence="3" type="ORF">HTY61_17420</name>
</gene>
<feature type="region of interest" description="Disordered" evidence="1">
    <location>
        <begin position="1"/>
        <end position="22"/>
    </location>
</feature>
<evidence type="ECO:0000313" key="3">
    <source>
        <dbReference type="EMBL" id="QKV20099.1"/>
    </source>
</evidence>
<accession>A0A6N1VLK3</accession>
<evidence type="ECO:0000256" key="2">
    <source>
        <dbReference type="SAM" id="Phobius"/>
    </source>
</evidence>
<organism evidence="3 4">
    <name type="scientific">Oricola thermophila</name>
    <dbReference type="NCBI Taxonomy" id="2742145"/>
    <lineage>
        <taxon>Bacteria</taxon>
        <taxon>Pseudomonadati</taxon>
        <taxon>Pseudomonadota</taxon>
        <taxon>Alphaproteobacteria</taxon>
        <taxon>Hyphomicrobiales</taxon>
        <taxon>Ahrensiaceae</taxon>
        <taxon>Oricola</taxon>
    </lineage>
</organism>
<protein>
    <submittedName>
        <fullName evidence="3">Uncharacterized protein</fullName>
    </submittedName>
</protein>
<proteinExistence type="predicted"/>
<dbReference type="RefSeq" id="WP_175277990.1">
    <property type="nucleotide sequence ID" value="NZ_CP054836.1"/>
</dbReference>
<feature type="transmembrane region" description="Helical" evidence="2">
    <location>
        <begin position="66"/>
        <end position="84"/>
    </location>
</feature>
<evidence type="ECO:0000256" key="1">
    <source>
        <dbReference type="SAM" id="MobiDB-lite"/>
    </source>
</evidence>
<sequence length="85" mass="9435">MAEKHPDDTAREAEARRTLERVATDSEVVGHSTLARTAERARAHMAADDADADDRIEVWGRRTGRALSAIAFVMLAAWLITYLAR</sequence>
<dbReference type="AlphaFoldDB" id="A0A6N1VLK3"/>
<keyword evidence="2" id="KW-0812">Transmembrane</keyword>
<dbReference type="EMBL" id="CP054836">
    <property type="protein sequence ID" value="QKV20099.1"/>
    <property type="molecule type" value="Genomic_DNA"/>
</dbReference>
<dbReference type="KEGG" id="orm:HTY61_17420"/>
<keyword evidence="4" id="KW-1185">Reference proteome</keyword>
<name>A0A6N1VLK3_9HYPH</name>
<evidence type="ECO:0000313" key="4">
    <source>
        <dbReference type="Proteomes" id="UP000509367"/>
    </source>
</evidence>
<keyword evidence="2" id="KW-1133">Transmembrane helix</keyword>